<name>A0A509EGT2_9HYPH</name>
<dbReference type="InterPro" id="IPR006442">
    <property type="entry name" value="Antitoxin_Phd/YefM"/>
</dbReference>
<dbReference type="Gene3D" id="3.40.1620.10">
    <property type="entry name" value="YefM-like domain"/>
    <property type="match status" value="1"/>
</dbReference>
<dbReference type="Proteomes" id="UP000410984">
    <property type="component" value="Unassembled WGS sequence"/>
</dbReference>
<gene>
    <name evidence="3" type="ORF">MET9862_03986</name>
</gene>
<dbReference type="OrthoDB" id="9800503at2"/>
<dbReference type="PANTHER" id="PTHR35377">
    <property type="entry name" value="ANTITOXIN VAPB49-RELATED-RELATED"/>
    <property type="match status" value="1"/>
</dbReference>
<keyword evidence="4" id="KW-1185">Reference proteome</keyword>
<organism evidence="3 4">
    <name type="scientific">Methylobacterium symbioticum</name>
    <dbReference type="NCBI Taxonomy" id="2584084"/>
    <lineage>
        <taxon>Bacteria</taxon>
        <taxon>Pseudomonadati</taxon>
        <taxon>Pseudomonadota</taxon>
        <taxon>Alphaproteobacteria</taxon>
        <taxon>Hyphomicrobiales</taxon>
        <taxon>Methylobacteriaceae</taxon>
        <taxon>Methylobacterium</taxon>
    </lineage>
</organism>
<dbReference type="EMBL" id="CABFPH010000069">
    <property type="protein sequence ID" value="VUD73371.1"/>
    <property type="molecule type" value="Genomic_DNA"/>
</dbReference>
<comment type="function">
    <text evidence="2">Antitoxin component of a type II toxin-antitoxin (TA) system.</text>
</comment>
<dbReference type="PANTHER" id="PTHR35377:SF8">
    <property type="entry name" value="ANTITOXIN VAPB22"/>
    <property type="match status" value="1"/>
</dbReference>
<protein>
    <recommendedName>
        <fullName evidence="2">Antitoxin</fullName>
    </recommendedName>
</protein>
<dbReference type="AlphaFoldDB" id="A0A509EGT2"/>
<reference evidence="3 4" key="1">
    <citation type="submission" date="2019-06" db="EMBL/GenBank/DDBJ databases">
        <authorList>
            <person name="Rodrigo-Torres L."/>
            <person name="Arahal R. D."/>
            <person name="Lucena T."/>
        </authorList>
    </citation>
    <scope>NUCLEOTIDE SEQUENCE [LARGE SCALE GENOMIC DNA]</scope>
    <source>
        <strain evidence="3 4">SB0023/3</strain>
    </source>
</reference>
<dbReference type="RefSeq" id="WP_053611528.1">
    <property type="nucleotide sequence ID" value="NZ_CABFPH010000069.1"/>
</dbReference>
<dbReference type="Pfam" id="PF02604">
    <property type="entry name" value="PhdYeFM_antitox"/>
    <property type="match status" value="1"/>
</dbReference>
<evidence type="ECO:0000256" key="2">
    <source>
        <dbReference type="RuleBase" id="RU362080"/>
    </source>
</evidence>
<evidence type="ECO:0000313" key="3">
    <source>
        <dbReference type="EMBL" id="VUD73371.1"/>
    </source>
</evidence>
<dbReference type="NCBIfam" id="TIGR01552">
    <property type="entry name" value="phd_fam"/>
    <property type="match status" value="1"/>
</dbReference>
<accession>A0A509EGT2</accession>
<evidence type="ECO:0000256" key="1">
    <source>
        <dbReference type="ARBA" id="ARBA00009981"/>
    </source>
</evidence>
<comment type="similarity">
    <text evidence="1 2">Belongs to the phD/YefM antitoxin family.</text>
</comment>
<sequence length="82" mass="9337">MDPVSVFDAKNRLSALLDQVERGHEIVITRRGKAVARLVPTSIPDRPHMAVEKLRVLREGIAGRGERFAWTDLKGYRDEGRR</sequence>
<dbReference type="InterPro" id="IPR036165">
    <property type="entry name" value="YefM-like_sf"/>
</dbReference>
<dbReference type="InterPro" id="IPR051416">
    <property type="entry name" value="phD-YefM_TA_antitoxins"/>
</dbReference>
<evidence type="ECO:0000313" key="4">
    <source>
        <dbReference type="Proteomes" id="UP000410984"/>
    </source>
</evidence>
<dbReference type="SUPFAM" id="SSF143120">
    <property type="entry name" value="YefM-like"/>
    <property type="match status" value="1"/>
</dbReference>
<proteinExistence type="inferred from homology"/>